<dbReference type="RefSeq" id="YP_009190236.1">
    <property type="nucleotide sequence ID" value="NC_028683.1"/>
</dbReference>
<accession>A0A0B6VNL0</accession>
<evidence type="ECO:0000313" key="2">
    <source>
        <dbReference type="EMBL" id="BAQ22728.1"/>
    </source>
</evidence>
<feature type="transmembrane region" description="Helical" evidence="1">
    <location>
        <begin position="20"/>
        <end position="37"/>
    </location>
</feature>
<keyword evidence="1" id="KW-0812">Transmembrane</keyword>
<keyword evidence="1" id="KW-1133">Transmembrane helix</keyword>
<keyword evidence="1" id="KW-0472">Membrane</keyword>
<proteinExistence type="predicted"/>
<name>A0A0B6VNL0_9CAUD</name>
<protein>
    <submittedName>
        <fullName evidence="2">Uncharacterized protein</fullName>
    </submittedName>
</protein>
<dbReference type="EMBL" id="AP014714">
    <property type="protein sequence ID" value="BAQ22728.1"/>
    <property type="molecule type" value="Genomic_DNA"/>
</dbReference>
<sequence length="38" mass="4328">MNDFIVEANAFTEKLGPEFWPQWFMGIVAPVLSIIANM</sequence>
<dbReference type="Proteomes" id="UP000204657">
    <property type="component" value="Segment"/>
</dbReference>
<evidence type="ECO:0000256" key="1">
    <source>
        <dbReference type="SAM" id="Phobius"/>
    </source>
</evidence>
<evidence type="ECO:0000313" key="3">
    <source>
        <dbReference type="Proteomes" id="UP000204657"/>
    </source>
</evidence>
<organism evidence="2 3">
    <name type="scientific">Edwardsiella phage PEi20</name>
    <dbReference type="NCBI Taxonomy" id="1608310"/>
    <lineage>
        <taxon>Viruses</taxon>
        <taxon>Duplodnaviria</taxon>
        <taxon>Heunggongvirae</taxon>
        <taxon>Uroviricota</taxon>
        <taxon>Caudoviricetes</taxon>
        <taxon>Pantevenvirales</taxon>
        <taxon>Straboviridae</taxon>
        <taxon>Tevenvirinae</taxon>
        <taxon>Kanagawavirus</taxon>
        <taxon>Kanagawavirus pei20</taxon>
    </lineage>
</organism>
<dbReference type="KEGG" id="vg:26519054"/>
<keyword evidence="3" id="KW-1185">Reference proteome</keyword>
<reference evidence="2 3" key="1">
    <citation type="submission" date="2015-02" db="EMBL/GenBank/DDBJ databases">
        <title>Complete genome sequences of Edwardsiella bacteriophages, PEi20 and PEi26.</title>
        <authorList>
            <person name="Yasuike M."/>
            <person name="Nishiki I."/>
            <person name="Iwasaki Y."/>
            <person name="Nakamura Y."/>
            <person name="Fujiwara A."/>
            <person name="Hassan E.S."/>
            <person name="Mahmoud M.M."/>
            <person name="Kawato Y."/>
            <person name="Nagai S."/>
            <person name="Kobayashi T."/>
            <person name="Ototake M."/>
            <person name="Nakai T."/>
        </authorList>
    </citation>
    <scope>NUCLEOTIDE SEQUENCE [LARGE SCALE GENOMIC DNA]</scope>
</reference>
<dbReference type="GeneID" id="26519054"/>